<keyword evidence="2" id="KW-1185">Reference proteome</keyword>
<organism evidence="1 2">
    <name type="scientific">Latimeria chalumnae</name>
    <name type="common">Coelacanth</name>
    <dbReference type="NCBI Taxonomy" id="7897"/>
    <lineage>
        <taxon>Eukaryota</taxon>
        <taxon>Metazoa</taxon>
        <taxon>Chordata</taxon>
        <taxon>Craniata</taxon>
        <taxon>Vertebrata</taxon>
        <taxon>Euteleostomi</taxon>
        <taxon>Coelacanthiformes</taxon>
        <taxon>Coelacanthidae</taxon>
        <taxon>Latimeria</taxon>
    </lineage>
</organism>
<dbReference type="AlphaFoldDB" id="H3AMQ9"/>
<evidence type="ECO:0000313" key="2">
    <source>
        <dbReference type="Proteomes" id="UP000008672"/>
    </source>
</evidence>
<protein>
    <submittedName>
        <fullName evidence="1">Uncharacterized protein</fullName>
    </submittedName>
</protein>
<reference evidence="1" key="3">
    <citation type="submission" date="2025-09" db="UniProtKB">
        <authorList>
            <consortium name="Ensembl"/>
        </authorList>
    </citation>
    <scope>IDENTIFICATION</scope>
</reference>
<dbReference type="EMBL" id="AFYH01185736">
    <property type="status" value="NOT_ANNOTATED_CDS"/>
    <property type="molecule type" value="Genomic_DNA"/>
</dbReference>
<dbReference type="eggNOG" id="ENOG502QUWI">
    <property type="taxonomic scope" value="Eukaryota"/>
</dbReference>
<sequence length="562" mass="64270">KMAKRKKSDEDYRSFKLEWTDIYSFAEKSGFPLCLICNKKSNLQRHLMTKHAAFAAKYPEGEAWKKACEELQRKMKAGQSKLLAWSNKGGSLNSATFAGTFHIIREGKPFMDGEYVKRCMLNIGKELFEEFPNKDKILQQIKDRPLSAKTVHDQAVKMADQVDKQQIENMSSATYFSFALDESTDICDVAQLCILGRYICGNLVHEEMLAILPMKKQTRGKDILKTVMDFVSKKQIQLGKLVSVCTDGAPSMTGKHKGFVALLSEQQKRPILSFHCIVHQEALCAQSCGVKLSDIMALVVRIVNWILARALNHCQFQSLLEEVDYEYPGLLMHNNVRWLSCGKILARFAACLKEIKTFLEMKGVTHPELSNCDWLLKFYHLVDITGHLNQLNVKLQGQGNTILSLQQAVFAFESKLNLFIRDIETGRLTHFETLHSYMEEDPSNNLDLQQLVTFTSDLLMSFKSRFLEFRRHSTLFKFMIRPCETCVEALDLTVIPGISVGDLELEVADFKEWNDLKKLEREDNLILQTWNELPLTYGTMQNVSFALLTMFGSTYMCEQAFS</sequence>
<dbReference type="PANTHER" id="PTHR45913:SF10">
    <property type="entry name" value="DUF4371 DOMAIN-CONTAINING PROTEIN"/>
    <property type="match status" value="1"/>
</dbReference>
<reference evidence="2" key="1">
    <citation type="submission" date="2011-08" db="EMBL/GenBank/DDBJ databases">
        <title>The draft genome of Latimeria chalumnae.</title>
        <authorList>
            <person name="Di Palma F."/>
            <person name="Alfoldi J."/>
            <person name="Johnson J."/>
            <person name="Berlin A."/>
            <person name="Gnerre S."/>
            <person name="Jaffe D."/>
            <person name="MacCallum I."/>
            <person name="Young S."/>
            <person name="Walker B.J."/>
            <person name="Lander E."/>
            <person name="Lindblad-Toh K."/>
        </authorList>
    </citation>
    <scope>NUCLEOTIDE SEQUENCE [LARGE SCALE GENOMIC DNA]</scope>
    <source>
        <strain evidence="2">Wild caught</strain>
    </source>
</reference>
<dbReference type="InterPro" id="IPR012337">
    <property type="entry name" value="RNaseH-like_sf"/>
</dbReference>
<dbReference type="Ensembl" id="ENSLACT00000011011.1">
    <property type="protein sequence ID" value="ENSLACP00000010930.1"/>
    <property type="gene ID" value="ENSLACG00000009618.1"/>
</dbReference>
<dbReference type="SUPFAM" id="SSF53098">
    <property type="entry name" value="Ribonuclease H-like"/>
    <property type="match status" value="1"/>
</dbReference>
<dbReference type="GeneTree" id="ENSGT00950000182812"/>
<dbReference type="Proteomes" id="UP000008672">
    <property type="component" value="Unassembled WGS sequence"/>
</dbReference>
<accession>H3AMQ9</accession>
<dbReference type="PANTHER" id="PTHR45913">
    <property type="entry name" value="EPM2A-INTERACTING PROTEIN 1"/>
    <property type="match status" value="1"/>
</dbReference>
<evidence type="ECO:0000313" key="1">
    <source>
        <dbReference type="Ensembl" id="ENSLACP00000010930.1"/>
    </source>
</evidence>
<dbReference type="InParanoid" id="H3AMQ9"/>
<reference evidence="1" key="2">
    <citation type="submission" date="2025-08" db="UniProtKB">
        <authorList>
            <consortium name="Ensembl"/>
        </authorList>
    </citation>
    <scope>IDENTIFICATION</scope>
</reference>
<name>H3AMQ9_LATCH</name>
<proteinExistence type="predicted"/>
<dbReference type="HOGENOM" id="CLU_021316_5_1_1"/>
<dbReference type="OMA" id="CNDERHF"/>